<name>A0A0E9PYH6_ANGAN</name>
<proteinExistence type="predicted"/>
<reference evidence="1" key="2">
    <citation type="journal article" date="2015" name="Fish Shellfish Immunol.">
        <title>Early steps in the European eel (Anguilla anguilla)-Vibrio vulnificus interaction in the gills: Role of the RtxA13 toxin.</title>
        <authorList>
            <person name="Callol A."/>
            <person name="Pajuelo D."/>
            <person name="Ebbesson L."/>
            <person name="Teles M."/>
            <person name="MacKenzie S."/>
            <person name="Amaro C."/>
        </authorList>
    </citation>
    <scope>NUCLEOTIDE SEQUENCE</scope>
</reference>
<protein>
    <submittedName>
        <fullName evidence="1">Uncharacterized protein</fullName>
    </submittedName>
</protein>
<sequence length="31" mass="3341">MIIFFKMSGGGEPGGLCVNLRCEEDPEGLKL</sequence>
<accession>A0A0E9PYH6</accession>
<evidence type="ECO:0000313" key="1">
    <source>
        <dbReference type="EMBL" id="JAH08913.1"/>
    </source>
</evidence>
<organism evidence="1">
    <name type="scientific">Anguilla anguilla</name>
    <name type="common">European freshwater eel</name>
    <name type="synonym">Muraena anguilla</name>
    <dbReference type="NCBI Taxonomy" id="7936"/>
    <lineage>
        <taxon>Eukaryota</taxon>
        <taxon>Metazoa</taxon>
        <taxon>Chordata</taxon>
        <taxon>Craniata</taxon>
        <taxon>Vertebrata</taxon>
        <taxon>Euteleostomi</taxon>
        <taxon>Actinopterygii</taxon>
        <taxon>Neopterygii</taxon>
        <taxon>Teleostei</taxon>
        <taxon>Anguilliformes</taxon>
        <taxon>Anguillidae</taxon>
        <taxon>Anguilla</taxon>
    </lineage>
</organism>
<dbReference type="AlphaFoldDB" id="A0A0E9PYH6"/>
<dbReference type="EMBL" id="GBXM01099664">
    <property type="protein sequence ID" value="JAH08913.1"/>
    <property type="molecule type" value="Transcribed_RNA"/>
</dbReference>
<reference evidence="1" key="1">
    <citation type="submission" date="2014-11" db="EMBL/GenBank/DDBJ databases">
        <authorList>
            <person name="Amaro Gonzalez C."/>
        </authorList>
    </citation>
    <scope>NUCLEOTIDE SEQUENCE</scope>
</reference>